<evidence type="ECO:0000313" key="2">
    <source>
        <dbReference type="Proteomes" id="UP001295740"/>
    </source>
</evidence>
<proteinExistence type="predicted"/>
<dbReference type="Gene3D" id="3.40.50.1000">
    <property type="entry name" value="HAD superfamily/HAD-like"/>
    <property type="match status" value="1"/>
</dbReference>
<dbReference type="EMBL" id="CAUWAG010000007">
    <property type="protein sequence ID" value="CAJ2505089.1"/>
    <property type="molecule type" value="Genomic_DNA"/>
</dbReference>
<evidence type="ECO:0000313" key="1">
    <source>
        <dbReference type="EMBL" id="CAJ2505089.1"/>
    </source>
</evidence>
<dbReference type="Pfam" id="PF13344">
    <property type="entry name" value="Hydrolase_6"/>
    <property type="match status" value="1"/>
</dbReference>
<accession>A0AAI8VHJ8</accession>
<reference evidence="1" key="1">
    <citation type="submission" date="2023-10" db="EMBL/GenBank/DDBJ databases">
        <authorList>
            <person name="Hackl T."/>
        </authorList>
    </citation>
    <scope>NUCLEOTIDE SEQUENCE</scope>
</reference>
<gene>
    <name evidence="1" type="ORF">KHLLAP_LOCUS5557</name>
</gene>
<dbReference type="InterPro" id="IPR006353">
    <property type="entry name" value="HAD-SF_hydro_IIA_CECR5"/>
</dbReference>
<dbReference type="SUPFAM" id="SSF56784">
    <property type="entry name" value="HAD-like"/>
    <property type="match status" value="1"/>
</dbReference>
<dbReference type="Proteomes" id="UP001295740">
    <property type="component" value="Unassembled WGS sequence"/>
</dbReference>
<protein>
    <submittedName>
        <fullName evidence="1">Uu.00g124830.m01.CDS01</fullName>
    </submittedName>
</protein>
<organism evidence="1 2">
    <name type="scientific">Anthostomella pinea</name>
    <dbReference type="NCBI Taxonomy" id="933095"/>
    <lineage>
        <taxon>Eukaryota</taxon>
        <taxon>Fungi</taxon>
        <taxon>Dikarya</taxon>
        <taxon>Ascomycota</taxon>
        <taxon>Pezizomycotina</taxon>
        <taxon>Sordariomycetes</taxon>
        <taxon>Xylariomycetidae</taxon>
        <taxon>Xylariales</taxon>
        <taxon>Xylariaceae</taxon>
        <taxon>Anthostomella</taxon>
    </lineage>
</organism>
<dbReference type="InterPro" id="IPR036412">
    <property type="entry name" value="HAD-like_sf"/>
</dbReference>
<sequence>MSPPAQSEDFAFSFDIDGVIYKSGQLCQGAKEAMTWLSDNNVPFIFLTNGGGKTEDVRAADMAERLGIPLSPSQFIQAHTPFKNQVPSLADKKALVLGGVGDECRFVAEHYGFKVITSADIVTAYPSIFPFNEMYGSYFAKTARPLAVRDGENSPSLEIAAIFIFSSPRDWGLDLQIITNLLLSERGRFGTLSPLNGNPDLPNKGYLQDGQPRIFFANPDHTYATKHPFPRVCQGSFKLALQGIWSGLTGTQLINSTHYSQLASRPNSNLNMVSKLFLKFPEKSSGRSTW</sequence>
<comment type="caution">
    <text evidence="1">The sequence shown here is derived from an EMBL/GenBank/DDBJ whole genome shotgun (WGS) entry which is preliminary data.</text>
</comment>
<dbReference type="AlphaFoldDB" id="A0AAI8VHJ8"/>
<dbReference type="NCBIfam" id="TIGR01456">
    <property type="entry name" value="CECR5"/>
    <property type="match status" value="1"/>
</dbReference>
<name>A0AAI8VHJ8_9PEZI</name>
<dbReference type="InterPro" id="IPR023214">
    <property type="entry name" value="HAD_sf"/>
</dbReference>
<keyword evidence="2" id="KW-1185">Reference proteome</keyword>
<dbReference type="InterPro" id="IPR006357">
    <property type="entry name" value="HAD-SF_hydro_IIA"/>
</dbReference>